<dbReference type="Proteomes" id="UP001519342">
    <property type="component" value="Unassembled WGS sequence"/>
</dbReference>
<reference evidence="1 2" key="1">
    <citation type="submission" date="2021-03" db="EMBL/GenBank/DDBJ databases">
        <title>Genomic Encyclopedia of Type Strains, Phase IV (KMG-IV): sequencing the most valuable type-strain genomes for metagenomic binning, comparative biology and taxonomic classification.</title>
        <authorList>
            <person name="Goeker M."/>
        </authorList>
    </citation>
    <scope>NUCLEOTIDE SEQUENCE [LARGE SCALE GENOMIC DNA]</scope>
    <source>
        <strain evidence="1 2">DSM 24004</strain>
    </source>
</reference>
<evidence type="ECO:0000313" key="1">
    <source>
        <dbReference type="EMBL" id="MBP1925199.1"/>
    </source>
</evidence>
<organism evidence="1 2">
    <name type="scientific">Sedimentibacter acidaminivorans</name>
    <dbReference type="NCBI Taxonomy" id="913099"/>
    <lineage>
        <taxon>Bacteria</taxon>
        <taxon>Bacillati</taxon>
        <taxon>Bacillota</taxon>
        <taxon>Tissierellia</taxon>
        <taxon>Sedimentibacter</taxon>
    </lineage>
</organism>
<dbReference type="RefSeq" id="WP_209510935.1">
    <property type="nucleotide sequence ID" value="NZ_JAGGKS010000002.1"/>
</dbReference>
<gene>
    <name evidence="1" type="ORF">J2Z76_001056</name>
</gene>
<dbReference type="EMBL" id="JAGGKS010000002">
    <property type="protein sequence ID" value="MBP1925199.1"/>
    <property type="molecule type" value="Genomic_DNA"/>
</dbReference>
<name>A0ABS4GBY4_9FIRM</name>
<sequence>MPGFSLQIASSLLNLILNKNLQQYGGDIAVSGMGVINSIQTMIIMPIIGLNQGVQPIHQLQLWS</sequence>
<dbReference type="Pfam" id="PF01554">
    <property type="entry name" value="MatE"/>
    <property type="match status" value="1"/>
</dbReference>
<dbReference type="InterPro" id="IPR002528">
    <property type="entry name" value="MATE_fam"/>
</dbReference>
<proteinExistence type="predicted"/>
<comment type="caution">
    <text evidence="1">The sequence shown here is derived from an EMBL/GenBank/DDBJ whole genome shotgun (WGS) entry which is preliminary data.</text>
</comment>
<evidence type="ECO:0000313" key="2">
    <source>
        <dbReference type="Proteomes" id="UP001519342"/>
    </source>
</evidence>
<accession>A0ABS4GBY4</accession>
<keyword evidence="2" id="KW-1185">Reference proteome</keyword>
<protein>
    <submittedName>
        <fullName evidence="1">Na+-driven multidrug efflux pump</fullName>
    </submittedName>
</protein>